<dbReference type="RefSeq" id="XP_033378876.1">
    <property type="nucleotide sequence ID" value="XM_033523899.1"/>
</dbReference>
<dbReference type="OrthoDB" id="329139at2759"/>
<dbReference type="AlphaFoldDB" id="A0A6A5XCK5"/>
<dbReference type="Pfam" id="PF08617">
    <property type="entry name" value="CGI-121"/>
    <property type="match status" value="1"/>
</dbReference>
<dbReference type="PANTHER" id="PTHR15840">
    <property type="entry name" value="CGI-121 FAMILY MEMBER"/>
    <property type="match status" value="1"/>
</dbReference>
<keyword evidence="6 8" id="KW-0539">Nucleus</keyword>
<evidence type="ECO:0000256" key="7">
    <source>
        <dbReference type="ARBA" id="ARBA00025043"/>
    </source>
</evidence>
<proteinExistence type="inferred from homology"/>
<dbReference type="GO" id="GO:0000408">
    <property type="term" value="C:EKC/KEOPS complex"/>
    <property type="evidence" value="ECO:0007669"/>
    <property type="project" value="TreeGrafter"/>
</dbReference>
<dbReference type="Proteomes" id="UP000799778">
    <property type="component" value="Unassembled WGS sequence"/>
</dbReference>
<evidence type="ECO:0000313" key="10">
    <source>
        <dbReference type="Proteomes" id="UP000799778"/>
    </source>
</evidence>
<dbReference type="InterPro" id="IPR036504">
    <property type="entry name" value="CGI121/TPRKB_sf"/>
</dbReference>
<organism evidence="9 10">
    <name type="scientific">Aaosphaeria arxii CBS 175.79</name>
    <dbReference type="NCBI Taxonomy" id="1450172"/>
    <lineage>
        <taxon>Eukaryota</taxon>
        <taxon>Fungi</taxon>
        <taxon>Dikarya</taxon>
        <taxon>Ascomycota</taxon>
        <taxon>Pezizomycotina</taxon>
        <taxon>Dothideomycetes</taxon>
        <taxon>Pleosporomycetidae</taxon>
        <taxon>Pleosporales</taxon>
        <taxon>Pleosporales incertae sedis</taxon>
        <taxon>Aaosphaeria</taxon>
    </lineage>
</organism>
<evidence type="ECO:0000256" key="4">
    <source>
        <dbReference type="ARBA" id="ARBA00016009"/>
    </source>
</evidence>
<dbReference type="InterPro" id="IPR013926">
    <property type="entry name" value="CGI121/TPRKB"/>
</dbReference>
<evidence type="ECO:0000256" key="6">
    <source>
        <dbReference type="ARBA" id="ARBA00023242"/>
    </source>
</evidence>
<dbReference type="Gene3D" id="3.30.2380.10">
    <property type="entry name" value="CGI121/TPRKB"/>
    <property type="match status" value="1"/>
</dbReference>
<dbReference type="GeneID" id="54281296"/>
<evidence type="ECO:0000256" key="8">
    <source>
        <dbReference type="RuleBase" id="RU004398"/>
    </source>
</evidence>
<gene>
    <name evidence="9" type="ORF">BU24DRAFT_356383</name>
</gene>
<evidence type="ECO:0000256" key="2">
    <source>
        <dbReference type="ARBA" id="ARBA00005546"/>
    </source>
</evidence>
<comment type="subcellular location">
    <subcellularLocation>
        <location evidence="1">Nucleus</location>
    </subcellularLocation>
</comment>
<comment type="similarity">
    <text evidence="2 8">Belongs to the CGI121/TPRKB family.</text>
</comment>
<keyword evidence="5" id="KW-0819">tRNA processing</keyword>
<sequence length="209" mass="22814">MASVRTFTLPHYPDYPIHIALFKDVSNAEYLRSKLLEADSAFDYAFLDATTVSLFDHDHIISPTQLLSAAFLALHLHLTSRSKSRTPHSELVFRLHPNNNIGESYRKFGIADSTTSLIAVKLGLAPEITNESVAKHLGEHVKGESVPLGEEGQELGQWADEAKLRKIYKLEPAGGGKPKKGAVNGDGAALDPRKEMEAVILGLMTIKGS</sequence>
<dbReference type="EMBL" id="ML978076">
    <property type="protein sequence ID" value="KAF2010537.1"/>
    <property type="molecule type" value="Genomic_DNA"/>
</dbReference>
<comment type="function">
    <text evidence="7">Component of the EKC/KEOPS complex that is required for the formation of a threonylcarbamoyl group on adenosine at position 37 (t(6)A37) in tRNAs that read codons beginning with adenine. The complex is probably involved in the transfer of the threonylcarbamoyl moiety of threonylcarbamoyl-AMP (TC-AMP) to the N6 group of A37. CGI121 acts as an allosteric effector that regulates the t(6)A activity of the complex. The EKC/KEOPS complex also promotes both telomere uncapping and telomere elongation. The complex is required for efficient recruitment of transcriptional coactivators. CGI121 is not required for tRNA modification.</text>
</comment>
<evidence type="ECO:0000313" key="9">
    <source>
        <dbReference type="EMBL" id="KAF2010537.1"/>
    </source>
</evidence>
<evidence type="ECO:0000256" key="1">
    <source>
        <dbReference type="ARBA" id="ARBA00004123"/>
    </source>
</evidence>
<dbReference type="PANTHER" id="PTHR15840:SF10">
    <property type="entry name" value="EKC_KEOPS COMPLEX SUBUNIT TPRKB"/>
    <property type="match status" value="1"/>
</dbReference>
<protein>
    <recommendedName>
        <fullName evidence="4">EKC/KEOPS complex subunit CGI121</fullName>
    </recommendedName>
    <alternativeName>
        <fullName evidence="3">EKC/KEOPS complex subunit cgi121</fullName>
    </alternativeName>
</protein>
<dbReference type="GO" id="GO:0005634">
    <property type="term" value="C:nucleus"/>
    <property type="evidence" value="ECO:0007669"/>
    <property type="project" value="UniProtKB-SubCell"/>
</dbReference>
<reference evidence="9" key="1">
    <citation type="journal article" date="2020" name="Stud. Mycol.">
        <title>101 Dothideomycetes genomes: a test case for predicting lifestyles and emergence of pathogens.</title>
        <authorList>
            <person name="Haridas S."/>
            <person name="Albert R."/>
            <person name="Binder M."/>
            <person name="Bloem J."/>
            <person name="Labutti K."/>
            <person name="Salamov A."/>
            <person name="Andreopoulos B."/>
            <person name="Baker S."/>
            <person name="Barry K."/>
            <person name="Bills G."/>
            <person name="Bluhm B."/>
            <person name="Cannon C."/>
            <person name="Castanera R."/>
            <person name="Culley D."/>
            <person name="Daum C."/>
            <person name="Ezra D."/>
            <person name="Gonzalez J."/>
            <person name="Henrissat B."/>
            <person name="Kuo A."/>
            <person name="Liang C."/>
            <person name="Lipzen A."/>
            <person name="Lutzoni F."/>
            <person name="Magnuson J."/>
            <person name="Mondo S."/>
            <person name="Nolan M."/>
            <person name="Ohm R."/>
            <person name="Pangilinan J."/>
            <person name="Park H.-J."/>
            <person name="Ramirez L."/>
            <person name="Alfaro M."/>
            <person name="Sun H."/>
            <person name="Tritt A."/>
            <person name="Yoshinaga Y."/>
            <person name="Zwiers L.-H."/>
            <person name="Turgeon B."/>
            <person name="Goodwin S."/>
            <person name="Spatafora J."/>
            <person name="Crous P."/>
            <person name="Grigoriev I."/>
        </authorList>
    </citation>
    <scope>NUCLEOTIDE SEQUENCE</scope>
    <source>
        <strain evidence="9">CBS 175.79</strain>
    </source>
</reference>
<evidence type="ECO:0000256" key="3">
    <source>
        <dbReference type="ARBA" id="ARBA00015316"/>
    </source>
</evidence>
<keyword evidence="10" id="KW-1185">Reference proteome</keyword>
<evidence type="ECO:0000256" key="5">
    <source>
        <dbReference type="ARBA" id="ARBA00022694"/>
    </source>
</evidence>
<name>A0A6A5XCK5_9PLEO</name>
<dbReference type="SUPFAM" id="SSF143870">
    <property type="entry name" value="PF0523-like"/>
    <property type="match status" value="1"/>
</dbReference>
<dbReference type="GO" id="GO:0002949">
    <property type="term" value="P:tRNA threonylcarbamoyladenosine modification"/>
    <property type="evidence" value="ECO:0007669"/>
    <property type="project" value="TreeGrafter"/>
</dbReference>
<dbReference type="GO" id="GO:0005829">
    <property type="term" value="C:cytosol"/>
    <property type="evidence" value="ECO:0007669"/>
    <property type="project" value="TreeGrafter"/>
</dbReference>
<accession>A0A6A5XCK5</accession>